<dbReference type="Proteomes" id="UP000475862">
    <property type="component" value="Unassembled WGS sequence"/>
</dbReference>
<dbReference type="InterPro" id="IPR021896">
    <property type="entry name" value="THAP9-like_HTH"/>
</dbReference>
<dbReference type="Pfam" id="PF12017">
    <property type="entry name" value="Tnp_P_element"/>
    <property type="match status" value="1"/>
</dbReference>
<protein>
    <recommendedName>
        <fullName evidence="5">THAP domain-containing protein 9</fullName>
    </recommendedName>
</protein>
<dbReference type="EMBL" id="VYZN01000048">
    <property type="protein sequence ID" value="KAE9528771.1"/>
    <property type="molecule type" value="Genomic_DNA"/>
</dbReference>
<evidence type="ECO:0008006" key="5">
    <source>
        <dbReference type="Google" id="ProtNLM"/>
    </source>
</evidence>
<dbReference type="InterPro" id="IPR048365">
    <property type="entry name" value="TNP-like_RNaseH_N"/>
</dbReference>
<sequence>MDYDNKKECIPDTESQLLKRQLHLGTGAYSLELRSFALPRNFYSPAAYNYVRQTFKDALPHPSTLRKWYSSVDAKPGFTSESLKAVEIKVKEMKSKGKKLICALMMDKMHIKENVVFKEKANLVNACLDHLCDSEVIVKTLTFNGTVSNFSMAKCLRADFTLTNLKPFFKRPGSETIVHIILDPAHMLKLCRYTLGDWKTIFDENLIPIKWKYFEQ</sequence>
<dbReference type="Pfam" id="PF21787">
    <property type="entry name" value="TNP-like_RNaseH_N"/>
    <property type="match status" value="1"/>
</dbReference>
<organism evidence="3 4">
    <name type="scientific">Aphis glycines</name>
    <name type="common">Soybean aphid</name>
    <dbReference type="NCBI Taxonomy" id="307491"/>
    <lineage>
        <taxon>Eukaryota</taxon>
        <taxon>Metazoa</taxon>
        <taxon>Ecdysozoa</taxon>
        <taxon>Arthropoda</taxon>
        <taxon>Hexapoda</taxon>
        <taxon>Insecta</taxon>
        <taxon>Pterygota</taxon>
        <taxon>Neoptera</taxon>
        <taxon>Paraneoptera</taxon>
        <taxon>Hemiptera</taxon>
        <taxon>Sternorrhyncha</taxon>
        <taxon>Aphidomorpha</taxon>
        <taxon>Aphidoidea</taxon>
        <taxon>Aphididae</taxon>
        <taxon>Aphidini</taxon>
        <taxon>Aphis</taxon>
        <taxon>Aphis</taxon>
    </lineage>
</organism>
<comment type="caution">
    <text evidence="3">The sequence shown here is derived from an EMBL/GenBank/DDBJ whole genome shotgun (WGS) entry which is preliminary data.</text>
</comment>
<proteinExistence type="predicted"/>
<evidence type="ECO:0000259" key="1">
    <source>
        <dbReference type="Pfam" id="PF12017"/>
    </source>
</evidence>
<feature type="domain" description="Transposable element P transposase-like RNase H" evidence="2">
    <location>
        <begin position="74"/>
        <end position="120"/>
    </location>
</feature>
<dbReference type="AlphaFoldDB" id="A0A6G0TB51"/>
<dbReference type="OrthoDB" id="6629190at2759"/>
<evidence type="ECO:0000259" key="2">
    <source>
        <dbReference type="Pfam" id="PF21787"/>
    </source>
</evidence>
<accession>A0A6G0TB51</accession>
<gene>
    <name evidence="3" type="ORF">AGLY_012346</name>
</gene>
<name>A0A6G0TB51_APHGL</name>
<evidence type="ECO:0000313" key="4">
    <source>
        <dbReference type="Proteomes" id="UP000475862"/>
    </source>
</evidence>
<reference evidence="3 4" key="1">
    <citation type="submission" date="2019-08" db="EMBL/GenBank/DDBJ databases">
        <title>The genome of the soybean aphid Biotype 1, its phylome, world population structure and adaptation to the North American continent.</title>
        <authorList>
            <person name="Giordano R."/>
            <person name="Donthu R.K."/>
            <person name="Hernandez A.G."/>
            <person name="Wright C.L."/>
            <person name="Zimin A.V."/>
        </authorList>
    </citation>
    <scope>NUCLEOTIDE SEQUENCE [LARGE SCALE GENOMIC DNA]</scope>
    <source>
        <tissue evidence="3">Whole aphids</tissue>
    </source>
</reference>
<keyword evidence="4" id="KW-1185">Reference proteome</keyword>
<feature type="domain" description="THAP9-like helix-turn-helix" evidence="1">
    <location>
        <begin position="9"/>
        <end position="68"/>
    </location>
</feature>
<evidence type="ECO:0000313" key="3">
    <source>
        <dbReference type="EMBL" id="KAE9528771.1"/>
    </source>
</evidence>